<evidence type="ECO:0000256" key="8">
    <source>
        <dbReference type="ARBA" id="ARBA00038436"/>
    </source>
</evidence>
<dbReference type="EMBL" id="UGSK01000001">
    <property type="protein sequence ID" value="SUB02336.1"/>
    <property type="molecule type" value="Genomic_DNA"/>
</dbReference>
<comment type="similarity">
    <text evidence="8 9">Belongs to the TRAP transporter small permease family.</text>
</comment>
<reference evidence="11 12" key="1">
    <citation type="submission" date="2018-06" db="EMBL/GenBank/DDBJ databases">
        <authorList>
            <consortium name="Pathogen Informatics"/>
            <person name="Doyle S."/>
        </authorList>
    </citation>
    <scope>NUCLEOTIDE SEQUENCE [LARGE SCALE GENOMIC DNA]</scope>
    <source>
        <strain evidence="11 12">NCTC13350</strain>
    </source>
</reference>
<dbReference type="PANTHER" id="PTHR35011">
    <property type="entry name" value="2,3-DIKETO-L-GULONATE TRAP TRANSPORTER SMALL PERMEASE PROTEIN YIAM"/>
    <property type="match status" value="1"/>
</dbReference>
<organism evidence="11 12">
    <name type="scientific">Pannonibacter phragmitetus</name>
    <dbReference type="NCBI Taxonomy" id="121719"/>
    <lineage>
        <taxon>Bacteria</taxon>
        <taxon>Pseudomonadati</taxon>
        <taxon>Pseudomonadota</taxon>
        <taxon>Alphaproteobacteria</taxon>
        <taxon>Hyphomicrobiales</taxon>
        <taxon>Stappiaceae</taxon>
        <taxon>Pannonibacter</taxon>
    </lineage>
</organism>
<dbReference type="GO" id="GO:0022857">
    <property type="term" value="F:transmembrane transporter activity"/>
    <property type="evidence" value="ECO:0007669"/>
    <property type="project" value="UniProtKB-UniRule"/>
</dbReference>
<sequence length="163" mass="17055">MSSAAALIRRADGLVAGGVAAAASLALAIAVTSSCWQVMGRFLFHTPASWSEALTRLALVWMVLLGISVALRKGALVAIDLAREATTGGLRRSIEAVTLASCLIMFATLFWFGIATAQRVQMQEMAGLEISMAWGYAAIPVGSLFAALGAIVHFLQSGKETAQ</sequence>
<dbReference type="AlphaFoldDB" id="A0A378ZYL7"/>
<dbReference type="GO" id="GO:0015740">
    <property type="term" value="P:C4-dicarboxylate transport"/>
    <property type="evidence" value="ECO:0007669"/>
    <property type="project" value="TreeGrafter"/>
</dbReference>
<comment type="subcellular location">
    <subcellularLocation>
        <location evidence="1 9">Cell inner membrane</location>
        <topology evidence="1 9">Multi-pass membrane protein</topology>
    </subcellularLocation>
</comment>
<evidence type="ECO:0000256" key="1">
    <source>
        <dbReference type="ARBA" id="ARBA00004429"/>
    </source>
</evidence>
<dbReference type="Pfam" id="PF04290">
    <property type="entry name" value="DctQ"/>
    <property type="match status" value="1"/>
</dbReference>
<keyword evidence="4 9" id="KW-0997">Cell inner membrane</keyword>
<dbReference type="InterPro" id="IPR007387">
    <property type="entry name" value="TRAP_DctQ"/>
</dbReference>
<accession>A0A378ZYL7</accession>
<comment type="subunit">
    <text evidence="9">The complex comprises the extracytoplasmic solute receptor protein and the two transmembrane proteins.</text>
</comment>
<keyword evidence="5 9" id="KW-0812">Transmembrane</keyword>
<keyword evidence="2 9" id="KW-0813">Transport</keyword>
<evidence type="ECO:0000256" key="6">
    <source>
        <dbReference type="ARBA" id="ARBA00022989"/>
    </source>
</evidence>
<evidence type="ECO:0000256" key="9">
    <source>
        <dbReference type="RuleBase" id="RU369079"/>
    </source>
</evidence>
<dbReference type="OrthoDB" id="4964541at2"/>
<dbReference type="RefSeq" id="WP_051105423.1">
    <property type="nucleotide sequence ID" value="NZ_UGSK01000001.1"/>
</dbReference>
<dbReference type="GO" id="GO:0005886">
    <property type="term" value="C:plasma membrane"/>
    <property type="evidence" value="ECO:0007669"/>
    <property type="project" value="UniProtKB-SubCell"/>
</dbReference>
<evidence type="ECO:0000259" key="10">
    <source>
        <dbReference type="Pfam" id="PF04290"/>
    </source>
</evidence>
<dbReference type="PANTHER" id="PTHR35011:SF2">
    <property type="entry name" value="2,3-DIKETO-L-GULONATE TRAP TRANSPORTER SMALL PERMEASE PROTEIN YIAM"/>
    <property type="match status" value="1"/>
</dbReference>
<keyword evidence="3" id="KW-1003">Cell membrane</keyword>
<evidence type="ECO:0000313" key="11">
    <source>
        <dbReference type="EMBL" id="SUB02336.1"/>
    </source>
</evidence>
<feature type="transmembrane region" description="Helical" evidence="9">
    <location>
        <begin position="59"/>
        <end position="82"/>
    </location>
</feature>
<dbReference type="InterPro" id="IPR055348">
    <property type="entry name" value="DctQ"/>
</dbReference>
<evidence type="ECO:0000313" key="12">
    <source>
        <dbReference type="Proteomes" id="UP000255000"/>
    </source>
</evidence>
<protein>
    <recommendedName>
        <fullName evidence="9">TRAP transporter small permease protein</fullName>
    </recommendedName>
</protein>
<evidence type="ECO:0000256" key="5">
    <source>
        <dbReference type="ARBA" id="ARBA00022692"/>
    </source>
</evidence>
<evidence type="ECO:0000256" key="2">
    <source>
        <dbReference type="ARBA" id="ARBA00022448"/>
    </source>
</evidence>
<keyword evidence="6 9" id="KW-1133">Transmembrane helix</keyword>
<evidence type="ECO:0000256" key="7">
    <source>
        <dbReference type="ARBA" id="ARBA00023136"/>
    </source>
</evidence>
<feature type="transmembrane region" description="Helical" evidence="9">
    <location>
        <begin position="94"/>
        <end position="114"/>
    </location>
</feature>
<dbReference type="Proteomes" id="UP000255000">
    <property type="component" value="Unassembled WGS sequence"/>
</dbReference>
<keyword evidence="7 9" id="KW-0472">Membrane</keyword>
<comment type="function">
    <text evidence="9">Part of the tripartite ATP-independent periplasmic (TRAP) transport system.</text>
</comment>
<evidence type="ECO:0000256" key="4">
    <source>
        <dbReference type="ARBA" id="ARBA00022519"/>
    </source>
</evidence>
<feature type="domain" description="Tripartite ATP-independent periplasmic transporters DctQ component" evidence="10">
    <location>
        <begin position="33"/>
        <end position="156"/>
    </location>
</feature>
<evidence type="ECO:0000256" key="3">
    <source>
        <dbReference type="ARBA" id="ARBA00022475"/>
    </source>
</evidence>
<gene>
    <name evidence="11" type="primary">siaT_26</name>
    <name evidence="11" type="ORF">NCTC13350_03288</name>
</gene>
<name>A0A378ZYL7_9HYPH</name>
<feature type="transmembrane region" description="Helical" evidence="9">
    <location>
        <begin position="12"/>
        <end position="39"/>
    </location>
</feature>
<feature type="transmembrane region" description="Helical" evidence="9">
    <location>
        <begin position="134"/>
        <end position="155"/>
    </location>
</feature>
<proteinExistence type="inferred from homology"/>